<gene>
    <name evidence="2" type="ORF">CL52_12040</name>
    <name evidence="3" type="ORF">SAMN05660875_105321</name>
</gene>
<feature type="region of interest" description="Disordered" evidence="1">
    <location>
        <begin position="76"/>
        <end position="120"/>
    </location>
</feature>
<reference evidence="2 4" key="3">
    <citation type="journal article" name="Genome Announc.">
        <title>Complete Genome Sequence of Pseudomonas balearica DSM 6083T.</title>
        <authorList>
            <person name="Bennasar-Figueras A."/>
            <person name="Salva-Serra F."/>
            <person name="Jaen-Luchoro D."/>
            <person name="Segui C."/>
            <person name="Aliaga F."/>
            <person name="Busquets A."/>
            <person name="Gomila M."/>
            <person name="Moore E.R."/>
            <person name="Lalucat J."/>
        </authorList>
    </citation>
    <scope>NUCLEOTIDE SEQUENCE [LARGE SCALE GENOMIC DNA]</scope>
    <source>
        <strain evidence="4">DSM 6083</strain>
        <strain evidence="2">DSM6083</strain>
    </source>
</reference>
<dbReference type="Proteomes" id="UP000182276">
    <property type="component" value="Unassembled WGS sequence"/>
</dbReference>
<evidence type="ECO:0000256" key="1">
    <source>
        <dbReference type="SAM" id="MobiDB-lite"/>
    </source>
</evidence>
<dbReference type="EMBL" id="FNHO01000005">
    <property type="protein sequence ID" value="SDM51395.1"/>
    <property type="molecule type" value="Genomic_DNA"/>
</dbReference>
<dbReference type="GeneID" id="77260633"/>
<evidence type="ECO:0000313" key="5">
    <source>
        <dbReference type="Proteomes" id="UP000182276"/>
    </source>
</evidence>
<evidence type="ECO:0008006" key="6">
    <source>
        <dbReference type="Google" id="ProtNLM"/>
    </source>
</evidence>
<dbReference type="Proteomes" id="UP000031271">
    <property type="component" value="Chromosome"/>
</dbReference>
<sequence>MNRTSSDRPAQNVHGWERAASLAGGLYLLGKGLRHGGLGGLLQVGIGALALARGISGRCEAKRVLQEVGEQAQNAVIDSSHMPLEQTPAERERLRSSAQAATSTVTVTGNQGLDSPPTNP</sequence>
<keyword evidence="5" id="KW-1185">Reference proteome</keyword>
<dbReference type="RefSeq" id="WP_043220823.1">
    <property type="nucleotide sequence ID" value="NZ_CP007511.1"/>
</dbReference>
<dbReference type="KEGG" id="pbm:CL52_12040"/>
<protein>
    <recommendedName>
        <fullName evidence="6">DUF2892 domain-containing protein</fullName>
    </recommendedName>
</protein>
<dbReference type="AlphaFoldDB" id="A0A8D3Y1Q6"/>
<name>A0A8D3Y1Q6_9GAMM</name>
<evidence type="ECO:0000313" key="4">
    <source>
        <dbReference type="Proteomes" id="UP000031271"/>
    </source>
</evidence>
<feature type="compositionally biased region" description="Low complexity" evidence="1">
    <location>
        <begin position="96"/>
        <end position="108"/>
    </location>
</feature>
<evidence type="ECO:0000313" key="3">
    <source>
        <dbReference type="EMBL" id="SDM51395.1"/>
    </source>
</evidence>
<dbReference type="EMBL" id="CP007511">
    <property type="protein sequence ID" value="AJE15726.1"/>
    <property type="molecule type" value="Genomic_DNA"/>
</dbReference>
<evidence type="ECO:0000313" key="2">
    <source>
        <dbReference type="EMBL" id="AJE15726.1"/>
    </source>
</evidence>
<reference evidence="4" key="1">
    <citation type="submission" date="2014-03" db="EMBL/GenBank/DDBJ databases">
        <title>Complete genome of Pseudomonas balearica DSM 6083T, a sewage water isolate from an enrichment with 2-methylnaphthalene.</title>
        <authorList>
            <person name="Salva-Serra F."/>
            <person name="Jaen-Luchoro D."/>
            <person name="Busquets A."/>
            <person name="Pena A."/>
            <person name="Gomila M."/>
            <person name="Bosch R."/>
            <person name="Nogales B."/>
            <person name="Garcia-Valdes E."/>
            <person name="Lalucat J."/>
            <person name="Bennasar A."/>
        </authorList>
    </citation>
    <scope>NUCLEOTIDE SEQUENCE [LARGE SCALE GENOMIC DNA]</scope>
    <source>
        <strain evidence="4">DSM 6083</strain>
    </source>
</reference>
<proteinExistence type="predicted"/>
<accession>A0A8D3Y1Q6</accession>
<reference evidence="3 5" key="2">
    <citation type="submission" date="2016-10" db="EMBL/GenBank/DDBJ databases">
        <authorList>
            <person name="Varghese N."/>
            <person name="Submissions S."/>
        </authorList>
    </citation>
    <scope>NUCLEOTIDE SEQUENCE [LARGE SCALE GENOMIC DNA]</scope>
    <source>
        <strain evidence="3 5">DSM 6083</strain>
    </source>
</reference>
<organism evidence="2 4">
    <name type="scientific">Stutzerimonas balearica DSM 6083</name>
    <dbReference type="NCBI Taxonomy" id="1123016"/>
    <lineage>
        <taxon>Bacteria</taxon>
        <taxon>Pseudomonadati</taxon>
        <taxon>Pseudomonadota</taxon>
        <taxon>Gammaproteobacteria</taxon>
        <taxon>Pseudomonadales</taxon>
        <taxon>Pseudomonadaceae</taxon>
        <taxon>Stutzerimonas</taxon>
    </lineage>
</organism>